<dbReference type="InterPro" id="IPR004183">
    <property type="entry name" value="Xdiol_dOase_suB"/>
</dbReference>
<protein>
    <submittedName>
        <fullName evidence="7">Dioxygenase</fullName>
    </submittedName>
</protein>
<feature type="domain" description="Extradiol ring-cleavage dioxygenase class III enzyme subunit B" evidence="6">
    <location>
        <begin position="42"/>
        <end position="258"/>
    </location>
</feature>
<dbReference type="AlphaFoldDB" id="A0A432WFA0"/>
<dbReference type="PANTHER" id="PTHR30096">
    <property type="entry name" value="4,5-DOPA DIOXYGENASE EXTRADIOL-LIKE PROTEIN"/>
    <property type="match status" value="1"/>
</dbReference>
<evidence type="ECO:0000256" key="4">
    <source>
        <dbReference type="ARBA" id="ARBA00022833"/>
    </source>
</evidence>
<dbReference type="Proteomes" id="UP000287823">
    <property type="component" value="Unassembled WGS sequence"/>
</dbReference>
<dbReference type="EMBL" id="PIPO01000004">
    <property type="protein sequence ID" value="RUO32463.1"/>
    <property type="molecule type" value="Genomic_DNA"/>
</dbReference>
<name>A0A432WFA0_9GAMM</name>
<accession>A0A432WFA0</accession>
<comment type="similarity">
    <text evidence="2">Belongs to the DODA-type extradiol aromatic ring-opening dioxygenase family.</text>
</comment>
<dbReference type="RefSeq" id="WP_126799238.1">
    <property type="nucleotide sequence ID" value="NZ_PIPO01000004.1"/>
</dbReference>
<dbReference type="CDD" id="cd07363">
    <property type="entry name" value="45_DOPA_Dioxygenase"/>
    <property type="match status" value="1"/>
</dbReference>
<dbReference type="Gene3D" id="3.40.830.10">
    <property type="entry name" value="LigB-like"/>
    <property type="match status" value="1"/>
</dbReference>
<dbReference type="PIRSF" id="PIRSF006157">
    <property type="entry name" value="Doxgns_DODA"/>
    <property type="match status" value="1"/>
</dbReference>
<keyword evidence="7" id="KW-0223">Dioxygenase</keyword>
<keyword evidence="3" id="KW-0479">Metal-binding</keyword>
<evidence type="ECO:0000256" key="3">
    <source>
        <dbReference type="ARBA" id="ARBA00022723"/>
    </source>
</evidence>
<keyword evidence="8" id="KW-1185">Reference proteome</keyword>
<dbReference type="InterPro" id="IPR014436">
    <property type="entry name" value="Extradiol_dOase_DODA"/>
</dbReference>
<dbReference type="SUPFAM" id="SSF53213">
    <property type="entry name" value="LigB-like"/>
    <property type="match status" value="1"/>
</dbReference>
<evidence type="ECO:0000256" key="5">
    <source>
        <dbReference type="ARBA" id="ARBA00023002"/>
    </source>
</evidence>
<gene>
    <name evidence="7" type="ORF">CWE14_09960</name>
</gene>
<dbReference type="PANTHER" id="PTHR30096:SF0">
    <property type="entry name" value="4,5-DOPA DIOXYGENASE EXTRADIOL-LIKE PROTEIN"/>
    <property type="match status" value="1"/>
</dbReference>
<dbReference type="GO" id="GO:0016702">
    <property type="term" value="F:oxidoreductase activity, acting on single donors with incorporation of molecular oxygen, incorporation of two atoms of oxygen"/>
    <property type="evidence" value="ECO:0007669"/>
    <property type="project" value="UniProtKB-ARBA"/>
</dbReference>
<organism evidence="7 8">
    <name type="scientific">Aliidiomarina soli</name>
    <dbReference type="NCBI Taxonomy" id="1928574"/>
    <lineage>
        <taxon>Bacteria</taxon>
        <taxon>Pseudomonadati</taxon>
        <taxon>Pseudomonadota</taxon>
        <taxon>Gammaproteobacteria</taxon>
        <taxon>Alteromonadales</taxon>
        <taxon>Idiomarinaceae</taxon>
        <taxon>Aliidiomarina</taxon>
    </lineage>
</organism>
<comment type="caution">
    <text evidence="7">The sequence shown here is derived from an EMBL/GenBank/DDBJ whole genome shotgun (WGS) entry which is preliminary data.</text>
</comment>
<keyword evidence="5" id="KW-0560">Oxidoreductase</keyword>
<evidence type="ECO:0000313" key="8">
    <source>
        <dbReference type="Proteomes" id="UP000287823"/>
    </source>
</evidence>
<evidence type="ECO:0000256" key="2">
    <source>
        <dbReference type="ARBA" id="ARBA00007581"/>
    </source>
</evidence>
<proteinExistence type="inferred from homology"/>
<dbReference type="GO" id="GO:0008270">
    <property type="term" value="F:zinc ion binding"/>
    <property type="evidence" value="ECO:0007669"/>
    <property type="project" value="InterPro"/>
</dbReference>
<sequence>MQTHTRTHTQGTPGVLYISHGGGPLPLLGDPAHRELVVQLKAIANELVKPSAILVISAHWEATVATVTGSAQPELLYDYSGFPAQSYQIKYPAPGSPALAEQLQAALQQAGMACDLDTQRGLDHGVFVPLKIMYPQADIPVVQLSLLNSLDARTHIQLGQALQQLDLENVLVVGSGFSFHNMRAFNAPQSDDSNRRNQAFEDWLKYTCVSPELSEVQRLERLINWESAPEARFCHPREEHLLPLHVCYGLAQRRCGHYQSATVLGKQAGMFYWPAVAATGLSQG</sequence>
<reference evidence="7 8" key="1">
    <citation type="journal article" date="2011" name="Front. Microbiol.">
        <title>Genomic signatures of strain selection and enhancement in Bacillus atrophaeus var. globigii, a historical biowarfare simulant.</title>
        <authorList>
            <person name="Gibbons H.S."/>
            <person name="Broomall S.M."/>
            <person name="McNew L.A."/>
            <person name="Daligault H."/>
            <person name="Chapman C."/>
            <person name="Bruce D."/>
            <person name="Karavis M."/>
            <person name="Krepps M."/>
            <person name="McGregor P.A."/>
            <person name="Hong C."/>
            <person name="Park K.H."/>
            <person name="Akmal A."/>
            <person name="Feldman A."/>
            <person name="Lin J.S."/>
            <person name="Chang W.E."/>
            <person name="Higgs B.W."/>
            <person name="Demirev P."/>
            <person name="Lindquist J."/>
            <person name="Liem A."/>
            <person name="Fochler E."/>
            <person name="Read T.D."/>
            <person name="Tapia R."/>
            <person name="Johnson S."/>
            <person name="Bishop-Lilly K.A."/>
            <person name="Detter C."/>
            <person name="Han C."/>
            <person name="Sozhamannan S."/>
            <person name="Rosenzweig C.N."/>
            <person name="Skowronski E.W."/>
        </authorList>
    </citation>
    <scope>NUCLEOTIDE SEQUENCE [LARGE SCALE GENOMIC DNA]</scope>
    <source>
        <strain evidence="7 8">Y4G10-17</strain>
    </source>
</reference>
<evidence type="ECO:0000259" key="6">
    <source>
        <dbReference type="Pfam" id="PF02900"/>
    </source>
</evidence>
<dbReference type="Pfam" id="PF02900">
    <property type="entry name" value="LigB"/>
    <property type="match status" value="1"/>
</dbReference>
<dbReference type="GO" id="GO:0008198">
    <property type="term" value="F:ferrous iron binding"/>
    <property type="evidence" value="ECO:0007669"/>
    <property type="project" value="InterPro"/>
</dbReference>
<evidence type="ECO:0000256" key="1">
    <source>
        <dbReference type="ARBA" id="ARBA00001947"/>
    </source>
</evidence>
<comment type="cofactor">
    <cofactor evidence="1">
        <name>Zn(2+)</name>
        <dbReference type="ChEBI" id="CHEBI:29105"/>
    </cofactor>
</comment>
<evidence type="ECO:0000313" key="7">
    <source>
        <dbReference type="EMBL" id="RUO32463.1"/>
    </source>
</evidence>
<keyword evidence="4" id="KW-0862">Zinc</keyword>